<evidence type="ECO:0000313" key="5">
    <source>
        <dbReference type="EMBL" id="PYY30999.1"/>
    </source>
</evidence>
<dbReference type="AlphaFoldDB" id="A0A2W0CJC6"/>
<dbReference type="GO" id="GO:0003729">
    <property type="term" value="F:mRNA binding"/>
    <property type="evidence" value="ECO:0007669"/>
    <property type="project" value="TreeGrafter"/>
</dbReference>
<dbReference type="PANTHER" id="PTHR10724:SF7">
    <property type="entry name" value="SMALL RIBOSOMAL SUBUNIT PROTEIN BS1C"/>
    <property type="match status" value="1"/>
</dbReference>
<evidence type="ECO:0000313" key="6">
    <source>
        <dbReference type="Proteomes" id="UP000247459"/>
    </source>
</evidence>
<reference evidence="5 6" key="1">
    <citation type="submission" date="2018-01" db="EMBL/GenBank/DDBJ databases">
        <title>Genome sequence of the PGP bacterium Paenibacillus illinoisensis E3.</title>
        <authorList>
            <person name="Rolli E."/>
            <person name="Marasco R."/>
            <person name="Bessem C."/>
            <person name="Michoud G."/>
            <person name="Gaiarsa S."/>
            <person name="Borin S."/>
            <person name="Daffonchio D."/>
        </authorList>
    </citation>
    <scope>NUCLEOTIDE SEQUENCE [LARGE SCALE GENOMIC DNA]</scope>
    <source>
        <strain evidence="5 6">E3</strain>
    </source>
</reference>
<protein>
    <submittedName>
        <fullName evidence="5">Small subunit ribosomal protein S1</fullName>
    </submittedName>
</protein>
<organism evidence="5 6">
    <name type="scientific">Paenibacillus illinoisensis</name>
    <dbReference type="NCBI Taxonomy" id="59845"/>
    <lineage>
        <taxon>Bacteria</taxon>
        <taxon>Bacillati</taxon>
        <taxon>Bacillota</taxon>
        <taxon>Bacilli</taxon>
        <taxon>Bacillales</taxon>
        <taxon>Paenibacillaceae</taxon>
        <taxon>Paenibacillus</taxon>
    </lineage>
</organism>
<keyword evidence="2 5" id="KW-0689">Ribosomal protein</keyword>
<proteinExistence type="inferred from homology"/>
<evidence type="ECO:0000256" key="3">
    <source>
        <dbReference type="ARBA" id="ARBA00023274"/>
    </source>
</evidence>
<dbReference type="SMART" id="SM00316">
    <property type="entry name" value="S1"/>
    <property type="match status" value="2"/>
</dbReference>
<dbReference type="PROSITE" id="PS50126">
    <property type="entry name" value="S1"/>
    <property type="match status" value="1"/>
</dbReference>
<gene>
    <name evidence="5" type="primary">rpsA</name>
    <name evidence="5" type="ORF">PIL02S_00546</name>
</gene>
<feature type="domain" description="S1 motif" evidence="4">
    <location>
        <begin position="136"/>
        <end position="204"/>
    </location>
</feature>
<dbReference type="Gene3D" id="2.40.50.140">
    <property type="entry name" value="Nucleic acid-binding proteins"/>
    <property type="match status" value="2"/>
</dbReference>
<dbReference type="InterPro" id="IPR003029">
    <property type="entry name" value="S1_domain"/>
</dbReference>
<dbReference type="GO" id="GO:0006412">
    <property type="term" value="P:translation"/>
    <property type="evidence" value="ECO:0007669"/>
    <property type="project" value="TreeGrafter"/>
</dbReference>
<name>A0A2W0CJC6_9BACL</name>
<keyword evidence="3" id="KW-0687">Ribonucleoprotein</keyword>
<comment type="caution">
    <text evidence="5">The sequence shown here is derived from an EMBL/GenBank/DDBJ whole genome shotgun (WGS) entry which is preliminary data.</text>
</comment>
<dbReference type="GO" id="GO:0003735">
    <property type="term" value="F:structural constituent of ribosome"/>
    <property type="evidence" value="ECO:0007669"/>
    <property type="project" value="TreeGrafter"/>
</dbReference>
<dbReference type="PANTHER" id="PTHR10724">
    <property type="entry name" value="30S RIBOSOMAL PROTEIN S1"/>
    <property type="match status" value="1"/>
</dbReference>
<dbReference type="SUPFAM" id="SSF50249">
    <property type="entry name" value="Nucleic acid-binding proteins"/>
    <property type="match status" value="2"/>
</dbReference>
<dbReference type="GO" id="GO:0022627">
    <property type="term" value="C:cytosolic small ribosomal subunit"/>
    <property type="evidence" value="ECO:0007669"/>
    <property type="project" value="TreeGrafter"/>
</dbReference>
<evidence type="ECO:0000256" key="2">
    <source>
        <dbReference type="ARBA" id="ARBA00022980"/>
    </source>
</evidence>
<sequence>MPSIFKSKGVTSMTFTEVGPMKKYETSLRRKQIHQGVVTSIETHTPFGISMQCAIIDLGDDIKGMIHEDQFDKQQFRSLVGFIDHTVDFMVLDPKKRGGDTDDIQVFDREKGIVLLSRVQALEELQEEFWDTAEEDHICTGTVSGFEEERIYLLVKGVVCILPISDYEYDWTPSGRNLLPLGTQVTVKVKKIDREKKRVTVTRKELLEDPWNRVRERFKQGDFHRGVITSVVENTGIFIKLCPGVESLAWFPNRVPSHGELVGKTVSVKIGKVDLEARKIKSKIVHFPHEIMG</sequence>
<evidence type="ECO:0000259" key="4">
    <source>
        <dbReference type="PROSITE" id="PS50126"/>
    </source>
</evidence>
<evidence type="ECO:0000256" key="1">
    <source>
        <dbReference type="ARBA" id="ARBA00006767"/>
    </source>
</evidence>
<comment type="similarity">
    <text evidence="1">Belongs to the bacterial ribosomal protein bS1 family.</text>
</comment>
<dbReference type="EMBL" id="PRLG01000003">
    <property type="protein sequence ID" value="PYY30999.1"/>
    <property type="molecule type" value="Genomic_DNA"/>
</dbReference>
<dbReference type="InterPro" id="IPR012340">
    <property type="entry name" value="NA-bd_OB-fold"/>
</dbReference>
<dbReference type="InterPro" id="IPR050437">
    <property type="entry name" value="Ribos_protein_bS1-like"/>
</dbReference>
<accession>A0A2W0CJC6</accession>
<dbReference type="Proteomes" id="UP000247459">
    <property type="component" value="Unassembled WGS sequence"/>
</dbReference>